<sequence>MITAVGAVLIVLSVIAVGLRFYTRFSLKTGFVWDDWSILISLSSLLAAGVCVLTASIIGPDAAWLAVSYTDPDCVYTPANQAHLKFSWISSILYFSIVFPAILSILLMYNRILAISPSFRRQVYTMGALVTLFWITCTLANIFNCWPVKWSWVNSLTPAEYCFNFNIFWVATGIVEVVFDIIIIILPVNMVRGLQMSLKKSFGLKTVFLLGAFGIVTGAVRVEEAYLDDKRSPSYDDSEVWSSVHG</sequence>
<comment type="similarity">
    <text evidence="5">Belongs to the SAT4 family.</text>
</comment>
<evidence type="ECO:0000256" key="5">
    <source>
        <dbReference type="ARBA" id="ARBA00038359"/>
    </source>
</evidence>
<evidence type="ECO:0000313" key="9">
    <source>
        <dbReference type="Proteomes" id="UP000284375"/>
    </source>
</evidence>
<dbReference type="STRING" id="252740.A0A423W909"/>
<accession>A0A423W909</accession>
<dbReference type="PANTHER" id="PTHR33048">
    <property type="entry name" value="PTH11-LIKE INTEGRAL MEMBRANE PROTEIN (AFU_ORTHOLOGUE AFUA_5G11245)"/>
    <property type="match status" value="1"/>
</dbReference>
<feature type="transmembrane region" description="Helical" evidence="6">
    <location>
        <begin position="86"/>
        <end position="110"/>
    </location>
</feature>
<dbReference type="AlphaFoldDB" id="A0A423W909"/>
<comment type="caution">
    <text evidence="8">The sequence shown here is derived from an EMBL/GenBank/DDBJ whole genome shotgun (WGS) entry which is preliminary data.</text>
</comment>
<evidence type="ECO:0000256" key="6">
    <source>
        <dbReference type="SAM" id="Phobius"/>
    </source>
</evidence>
<keyword evidence="3 6" id="KW-1133">Transmembrane helix</keyword>
<feature type="domain" description="Rhodopsin" evidence="7">
    <location>
        <begin position="19"/>
        <end position="244"/>
    </location>
</feature>
<dbReference type="GO" id="GO:0016020">
    <property type="term" value="C:membrane"/>
    <property type="evidence" value="ECO:0007669"/>
    <property type="project" value="UniProtKB-SubCell"/>
</dbReference>
<comment type="subcellular location">
    <subcellularLocation>
        <location evidence="1">Membrane</location>
        <topology evidence="1">Multi-pass membrane protein</topology>
    </subcellularLocation>
</comment>
<feature type="transmembrane region" description="Helical" evidence="6">
    <location>
        <begin position="35"/>
        <end position="58"/>
    </location>
</feature>
<dbReference type="Pfam" id="PF20684">
    <property type="entry name" value="Fung_rhodopsin"/>
    <property type="match status" value="1"/>
</dbReference>
<keyword evidence="9" id="KW-1185">Reference proteome</keyword>
<dbReference type="InterPro" id="IPR052337">
    <property type="entry name" value="SAT4-like"/>
</dbReference>
<dbReference type="PANTHER" id="PTHR33048:SF47">
    <property type="entry name" value="INTEGRAL MEMBRANE PROTEIN-RELATED"/>
    <property type="match status" value="1"/>
</dbReference>
<evidence type="ECO:0000256" key="4">
    <source>
        <dbReference type="ARBA" id="ARBA00023136"/>
    </source>
</evidence>
<protein>
    <recommendedName>
        <fullName evidence="7">Rhodopsin domain-containing protein</fullName>
    </recommendedName>
</protein>
<reference evidence="8 9" key="1">
    <citation type="submission" date="2015-09" db="EMBL/GenBank/DDBJ databases">
        <title>Host preference determinants of Valsa canker pathogens revealed by comparative genomics.</title>
        <authorList>
            <person name="Yin Z."/>
            <person name="Huang L."/>
        </authorList>
    </citation>
    <scope>NUCLEOTIDE SEQUENCE [LARGE SCALE GENOMIC DNA]</scope>
    <source>
        <strain evidence="8 9">YSFL</strain>
    </source>
</reference>
<keyword evidence="4 6" id="KW-0472">Membrane</keyword>
<keyword evidence="2 6" id="KW-0812">Transmembrane</keyword>
<feature type="transmembrane region" description="Helical" evidence="6">
    <location>
        <begin position="122"/>
        <end position="143"/>
    </location>
</feature>
<feature type="transmembrane region" description="Helical" evidence="6">
    <location>
        <begin position="202"/>
        <end position="222"/>
    </location>
</feature>
<dbReference type="InterPro" id="IPR049326">
    <property type="entry name" value="Rhodopsin_dom_fungi"/>
</dbReference>
<feature type="transmembrane region" description="Helical" evidence="6">
    <location>
        <begin position="163"/>
        <end position="190"/>
    </location>
</feature>
<evidence type="ECO:0000256" key="2">
    <source>
        <dbReference type="ARBA" id="ARBA00022692"/>
    </source>
</evidence>
<proteinExistence type="inferred from homology"/>
<feature type="transmembrane region" description="Helical" evidence="6">
    <location>
        <begin position="6"/>
        <end position="23"/>
    </location>
</feature>
<gene>
    <name evidence="8" type="ORF">VSDG_02974</name>
</gene>
<name>A0A423W909_CYTCH</name>
<dbReference type="Proteomes" id="UP000284375">
    <property type="component" value="Unassembled WGS sequence"/>
</dbReference>
<evidence type="ECO:0000313" key="8">
    <source>
        <dbReference type="EMBL" id="ROV99826.1"/>
    </source>
</evidence>
<organism evidence="8 9">
    <name type="scientific">Cytospora chrysosperma</name>
    <name type="common">Cytospora canker fungus</name>
    <name type="synonym">Sphaeria chrysosperma</name>
    <dbReference type="NCBI Taxonomy" id="252740"/>
    <lineage>
        <taxon>Eukaryota</taxon>
        <taxon>Fungi</taxon>
        <taxon>Dikarya</taxon>
        <taxon>Ascomycota</taxon>
        <taxon>Pezizomycotina</taxon>
        <taxon>Sordariomycetes</taxon>
        <taxon>Sordariomycetidae</taxon>
        <taxon>Diaporthales</taxon>
        <taxon>Cytosporaceae</taxon>
        <taxon>Cytospora</taxon>
    </lineage>
</organism>
<evidence type="ECO:0000259" key="7">
    <source>
        <dbReference type="Pfam" id="PF20684"/>
    </source>
</evidence>
<dbReference type="OrthoDB" id="5329176at2759"/>
<dbReference type="EMBL" id="LJZO01000010">
    <property type="protein sequence ID" value="ROV99826.1"/>
    <property type="molecule type" value="Genomic_DNA"/>
</dbReference>
<evidence type="ECO:0000256" key="3">
    <source>
        <dbReference type="ARBA" id="ARBA00022989"/>
    </source>
</evidence>
<evidence type="ECO:0000256" key="1">
    <source>
        <dbReference type="ARBA" id="ARBA00004141"/>
    </source>
</evidence>